<evidence type="ECO:0000313" key="3">
    <source>
        <dbReference type="Proteomes" id="UP000649955"/>
    </source>
</evidence>
<sequence length="71" mass="7527">MAERRWHFIPETAALCWIFLAVGAVLLVSSILSLTGTDSRAPVLTVIAAVAAVALVVMSVIGLARPKLRGR</sequence>
<keyword evidence="1" id="KW-0472">Membrane</keyword>
<feature type="transmembrane region" description="Helical" evidence="1">
    <location>
        <begin position="41"/>
        <end position="64"/>
    </location>
</feature>
<proteinExistence type="predicted"/>
<comment type="caution">
    <text evidence="2">The sequence shown here is derived from an EMBL/GenBank/DDBJ whole genome shotgun (WGS) entry which is preliminary data.</text>
</comment>
<evidence type="ECO:0000256" key="1">
    <source>
        <dbReference type="SAM" id="Phobius"/>
    </source>
</evidence>
<evidence type="ECO:0000313" key="2">
    <source>
        <dbReference type="EMBL" id="GHF95151.1"/>
    </source>
</evidence>
<feature type="transmembrane region" description="Helical" evidence="1">
    <location>
        <begin position="12"/>
        <end position="35"/>
    </location>
</feature>
<name>A0ABQ3K2U6_9PSEU</name>
<protein>
    <submittedName>
        <fullName evidence="2">Uncharacterized protein</fullName>
    </submittedName>
</protein>
<reference evidence="3" key="1">
    <citation type="journal article" date="2019" name="Int. J. Syst. Evol. Microbiol.">
        <title>The Global Catalogue of Microorganisms (GCM) 10K type strain sequencing project: providing services to taxonomists for standard genome sequencing and annotation.</title>
        <authorList>
            <consortium name="The Broad Institute Genomics Platform"/>
            <consortium name="The Broad Institute Genome Sequencing Center for Infectious Disease"/>
            <person name="Wu L."/>
            <person name="Ma J."/>
        </authorList>
    </citation>
    <scope>NUCLEOTIDE SEQUENCE [LARGE SCALE GENOMIC DNA]</scope>
    <source>
        <strain evidence="3">CGMCC 4.7680</strain>
    </source>
</reference>
<organism evidence="2 3">
    <name type="scientific">Amycolatopsis bullii</name>
    <dbReference type="NCBI Taxonomy" id="941987"/>
    <lineage>
        <taxon>Bacteria</taxon>
        <taxon>Bacillati</taxon>
        <taxon>Actinomycetota</taxon>
        <taxon>Actinomycetes</taxon>
        <taxon>Pseudonocardiales</taxon>
        <taxon>Pseudonocardiaceae</taxon>
        <taxon>Amycolatopsis</taxon>
    </lineage>
</organism>
<keyword evidence="1" id="KW-0812">Transmembrane</keyword>
<keyword evidence="3" id="KW-1185">Reference proteome</keyword>
<keyword evidence="1" id="KW-1133">Transmembrane helix</keyword>
<dbReference type="Proteomes" id="UP000649955">
    <property type="component" value="Unassembled WGS sequence"/>
</dbReference>
<accession>A0ABQ3K2U6</accession>
<dbReference type="EMBL" id="BNAW01000002">
    <property type="protein sequence ID" value="GHF95151.1"/>
    <property type="molecule type" value="Genomic_DNA"/>
</dbReference>
<gene>
    <name evidence="2" type="ORF">GCM10017567_07100</name>
</gene>
<dbReference type="RefSeq" id="WP_191306569.1">
    <property type="nucleotide sequence ID" value="NZ_BNAW01000002.1"/>
</dbReference>